<keyword evidence="2" id="KW-1185">Reference proteome</keyword>
<dbReference type="Proteomes" id="UP001431313">
    <property type="component" value="Unassembled WGS sequence"/>
</dbReference>
<sequence length="118" mass="12750">MADSYRGLILDFGGDPTTRMRLNGQVFEEPEGLAPGAHFRVLVGNPERVAVYSALEVGEVTEATQENWNPVVGGILGIDPATTAQLLISPFLDSLANWRRGTRRKHGVRANGVLSHAV</sequence>
<evidence type="ECO:0000313" key="2">
    <source>
        <dbReference type="Proteomes" id="UP001431313"/>
    </source>
</evidence>
<accession>A0ABT2CEV1</accession>
<reference evidence="1" key="1">
    <citation type="submission" date="2022-08" db="EMBL/GenBank/DDBJ databases">
        <authorList>
            <person name="Somphong A."/>
            <person name="Phongsopitanun W."/>
        </authorList>
    </citation>
    <scope>NUCLEOTIDE SEQUENCE</scope>
    <source>
        <strain evidence="1">LP05-1</strain>
    </source>
</reference>
<organism evidence="1 2">
    <name type="scientific">Streptomyces pyxinae</name>
    <dbReference type="NCBI Taxonomy" id="2970734"/>
    <lineage>
        <taxon>Bacteria</taxon>
        <taxon>Bacillati</taxon>
        <taxon>Actinomycetota</taxon>
        <taxon>Actinomycetes</taxon>
        <taxon>Kitasatosporales</taxon>
        <taxon>Streptomycetaceae</taxon>
        <taxon>Streptomyces</taxon>
    </lineage>
</organism>
<dbReference type="RefSeq" id="WP_258786885.1">
    <property type="nucleotide sequence ID" value="NZ_JANUGQ010000006.1"/>
</dbReference>
<evidence type="ECO:0000313" key="1">
    <source>
        <dbReference type="EMBL" id="MCS0635939.1"/>
    </source>
</evidence>
<protein>
    <submittedName>
        <fullName evidence="1">Uncharacterized protein</fullName>
    </submittedName>
</protein>
<proteinExistence type="predicted"/>
<comment type="caution">
    <text evidence="1">The sequence shown here is derived from an EMBL/GenBank/DDBJ whole genome shotgun (WGS) entry which is preliminary data.</text>
</comment>
<name>A0ABT2CEV1_9ACTN</name>
<dbReference type="EMBL" id="JANUGQ010000006">
    <property type="protein sequence ID" value="MCS0635939.1"/>
    <property type="molecule type" value="Genomic_DNA"/>
</dbReference>
<gene>
    <name evidence="1" type="ORF">NX801_09715</name>
</gene>